<dbReference type="InterPro" id="IPR006027">
    <property type="entry name" value="NusB_RsmB_TIM44"/>
</dbReference>
<evidence type="ECO:0000313" key="8">
    <source>
        <dbReference type="EMBL" id="MBC5727320.1"/>
    </source>
</evidence>
<evidence type="ECO:0000256" key="6">
    <source>
        <dbReference type="HAMAP-Rule" id="MF_00073"/>
    </source>
</evidence>
<gene>
    <name evidence="6 8" type="primary">nusB</name>
    <name evidence="8" type="ORF">H8R91_01995</name>
</gene>
<dbReference type="PANTHER" id="PTHR11078">
    <property type="entry name" value="N UTILIZATION SUBSTANCE PROTEIN B-RELATED"/>
    <property type="match status" value="1"/>
</dbReference>
<reference evidence="8 9" key="1">
    <citation type="submission" date="2020-08" db="EMBL/GenBank/DDBJ databases">
        <title>Genome public.</title>
        <authorList>
            <person name="Liu C."/>
            <person name="Sun Q."/>
        </authorList>
    </citation>
    <scope>NUCLEOTIDE SEQUENCE [LARGE SCALE GENOMIC DNA]</scope>
    <source>
        <strain evidence="8 9">NSJ-71</strain>
    </source>
</reference>
<evidence type="ECO:0000256" key="3">
    <source>
        <dbReference type="ARBA" id="ARBA00022884"/>
    </source>
</evidence>
<accession>A0ABR7HIK7</accession>
<protein>
    <recommendedName>
        <fullName evidence="6">Transcription antitermination protein NusB</fullName>
    </recommendedName>
    <alternativeName>
        <fullName evidence="6">Antitermination factor NusB</fullName>
    </alternativeName>
</protein>
<comment type="caution">
    <text evidence="8">The sequence shown here is derived from an EMBL/GenBank/DDBJ whole genome shotgun (WGS) entry which is preliminary data.</text>
</comment>
<evidence type="ECO:0000313" key="9">
    <source>
        <dbReference type="Proteomes" id="UP000636755"/>
    </source>
</evidence>
<feature type="domain" description="NusB/RsmB/TIM44" evidence="7">
    <location>
        <begin position="29"/>
        <end position="152"/>
    </location>
</feature>
<dbReference type="RefSeq" id="WP_022235509.1">
    <property type="nucleotide sequence ID" value="NZ_JACOPS010000001.1"/>
</dbReference>
<keyword evidence="5 6" id="KW-0804">Transcription</keyword>
<dbReference type="Proteomes" id="UP000636755">
    <property type="component" value="Unassembled WGS sequence"/>
</dbReference>
<evidence type="ECO:0000256" key="4">
    <source>
        <dbReference type="ARBA" id="ARBA00023015"/>
    </source>
</evidence>
<evidence type="ECO:0000256" key="5">
    <source>
        <dbReference type="ARBA" id="ARBA00023163"/>
    </source>
</evidence>
<dbReference type="Pfam" id="PF01029">
    <property type="entry name" value="NusB"/>
    <property type="match status" value="1"/>
</dbReference>
<dbReference type="Gene3D" id="1.10.940.10">
    <property type="entry name" value="NusB-like"/>
    <property type="match status" value="1"/>
</dbReference>
<evidence type="ECO:0000256" key="1">
    <source>
        <dbReference type="ARBA" id="ARBA00005952"/>
    </source>
</evidence>
<proteinExistence type="inferred from homology"/>
<dbReference type="InterPro" id="IPR011605">
    <property type="entry name" value="NusB_fam"/>
</dbReference>
<dbReference type="InterPro" id="IPR035926">
    <property type="entry name" value="NusB-like_sf"/>
</dbReference>
<keyword evidence="2 6" id="KW-0889">Transcription antitermination</keyword>
<organism evidence="8 9">
    <name type="scientific">Ruminococcus intestinalis</name>
    <dbReference type="NCBI Taxonomy" id="2763066"/>
    <lineage>
        <taxon>Bacteria</taxon>
        <taxon>Bacillati</taxon>
        <taxon>Bacillota</taxon>
        <taxon>Clostridia</taxon>
        <taxon>Eubacteriales</taxon>
        <taxon>Oscillospiraceae</taxon>
        <taxon>Ruminococcus</taxon>
    </lineage>
</organism>
<dbReference type="NCBIfam" id="TIGR01951">
    <property type="entry name" value="nusB"/>
    <property type="match status" value="1"/>
</dbReference>
<dbReference type="EMBL" id="JACOPS010000001">
    <property type="protein sequence ID" value="MBC5727320.1"/>
    <property type="molecule type" value="Genomic_DNA"/>
</dbReference>
<sequence length="157" mass="17462">MSEEINVTSQEVTEENENEAVQIKLTRSEQREQVFMLLFSKSFTNTSVDNMVQDSSELFMGGVSALAQAEVEGIVSAKEELDEIISRYLKKGWTLSRISKPSLAILELAVYEIKYLDNVPASVAINEAVELAKKYTIDESGFVNGILGSFVRDNGEK</sequence>
<keyword evidence="3 6" id="KW-0694">RNA-binding</keyword>
<dbReference type="SUPFAM" id="SSF48013">
    <property type="entry name" value="NusB-like"/>
    <property type="match status" value="1"/>
</dbReference>
<evidence type="ECO:0000256" key="2">
    <source>
        <dbReference type="ARBA" id="ARBA00022814"/>
    </source>
</evidence>
<comment type="similarity">
    <text evidence="1 6">Belongs to the NusB family.</text>
</comment>
<keyword evidence="9" id="KW-1185">Reference proteome</keyword>
<dbReference type="HAMAP" id="MF_00073">
    <property type="entry name" value="NusB"/>
    <property type="match status" value="1"/>
</dbReference>
<dbReference type="PANTHER" id="PTHR11078:SF3">
    <property type="entry name" value="ANTITERMINATION NUSB DOMAIN-CONTAINING PROTEIN"/>
    <property type="match status" value="1"/>
</dbReference>
<evidence type="ECO:0000259" key="7">
    <source>
        <dbReference type="Pfam" id="PF01029"/>
    </source>
</evidence>
<comment type="function">
    <text evidence="6">Involved in transcription antitermination. Required for transcription of ribosomal RNA (rRNA) genes. Binds specifically to the boxA antiterminator sequence of the ribosomal RNA (rrn) operons.</text>
</comment>
<keyword evidence="4 6" id="KW-0805">Transcription regulation</keyword>
<name>A0ABR7HIK7_9FIRM</name>